<proteinExistence type="predicted"/>
<accession>A0A4C1TB71</accession>
<reference evidence="1 2" key="1">
    <citation type="journal article" date="2019" name="Commun. Biol.">
        <title>The bagworm genome reveals a unique fibroin gene that provides high tensile strength.</title>
        <authorList>
            <person name="Kono N."/>
            <person name="Nakamura H."/>
            <person name="Ohtoshi R."/>
            <person name="Tomita M."/>
            <person name="Numata K."/>
            <person name="Arakawa K."/>
        </authorList>
    </citation>
    <scope>NUCLEOTIDE SEQUENCE [LARGE SCALE GENOMIC DNA]</scope>
</reference>
<gene>
    <name evidence="1" type="ORF">EVAR_5422_1</name>
</gene>
<keyword evidence="2" id="KW-1185">Reference proteome</keyword>
<organism evidence="1 2">
    <name type="scientific">Eumeta variegata</name>
    <name type="common">Bagworm moth</name>
    <name type="synonym">Eumeta japonica</name>
    <dbReference type="NCBI Taxonomy" id="151549"/>
    <lineage>
        <taxon>Eukaryota</taxon>
        <taxon>Metazoa</taxon>
        <taxon>Ecdysozoa</taxon>
        <taxon>Arthropoda</taxon>
        <taxon>Hexapoda</taxon>
        <taxon>Insecta</taxon>
        <taxon>Pterygota</taxon>
        <taxon>Neoptera</taxon>
        <taxon>Endopterygota</taxon>
        <taxon>Lepidoptera</taxon>
        <taxon>Glossata</taxon>
        <taxon>Ditrysia</taxon>
        <taxon>Tineoidea</taxon>
        <taxon>Psychidae</taxon>
        <taxon>Oiketicinae</taxon>
        <taxon>Eumeta</taxon>
    </lineage>
</organism>
<sequence>MKVTIKHYSDHKSPLGRSFIQYKEEVKHIKPVLNHCTVSRFQLNRRRPISPVGKAIFYSHRLALYSPSKSPPCLHRTQLRRLILQLFSEAFRRTAIGTYETSPAENLFAHHLLHTSFKT</sequence>
<comment type="caution">
    <text evidence="1">The sequence shown here is derived from an EMBL/GenBank/DDBJ whole genome shotgun (WGS) entry which is preliminary data.</text>
</comment>
<evidence type="ECO:0000313" key="2">
    <source>
        <dbReference type="Proteomes" id="UP000299102"/>
    </source>
</evidence>
<dbReference type="AlphaFoldDB" id="A0A4C1TB71"/>
<dbReference type="EMBL" id="BGZK01000043">
    <property type="protein sequence ID" value="GBP10830.1"/>
    <property type="molecule type" value="Genomic_DNA"/>
</dbReference>
<dbReference type="Proteomes" id="UP000299102">
    <property type="component" value="Unassembled WGS sequence"/>
</dbReference>
<protein>
    <submittedName>
        <fullName evidence="1">Uncharacterized protein</fullName>
    </submittedName>
</protein>
<name>A0A4C1TB71_EUMVA</name>
<evidence type="ECO:0000313" key="1">
    <source>
        <dbReference type="EMBL" id="GBP10830.1"/>
    </source>
</evidence>